<proteinExistence type="predicted"/>
<dbReference type="RefSeq" id="WP_380755996.1">
    <property type="nucleotide sequence ID" value="NZ_JBHSRF010000032.1"/>
</dbReference>
<keyword evidence="2" id="KW-1185">Reference proteome</keyword>
<comment type="caution">
    <text evidence="1">The sequence shown here is derived from an EMBL/GenBank/DDBJ whole genome shotgun (WGS) entry which is preliminary data.</text>
</comment>
<dbReference type="Proteomes" id="UP001596137">
    <property type="component" value="Unassembled WGS sequence"/>
</dbReference>
<accession>A0ABW1NLU8</accession>
<organism evidence="1 2">
    <name type="scientific">Sphaerisporangium aureirubrum</name>
    <dbReference type="NCBI Taxonomy" id="1544736"/>
    <lineage>
        <taxon>Bacteria</taxon>
        <taxon>Bacillati</taxon>
        <taxon>Actinomycetota</taxon>
        <taxon>Actinomycetes</taxon>
        <taxon>Streptosporangiales</taxon>
        <taxon>Streptosporangiaceae</taxon>
        <taxon>Sphaerisporangium</taxon>
    </lineage>
</organism>
<gene>
    <name evidence="1" type="ORF">ACFP1K_21300</name>
</gene>
<protein>
    <recommendedName>
        <fullName evidence="3">EfeO-type cupredoxin-like domain-containing protein</fullName>
    </recommendedName>
</protein>
<evidence type="ECO:0000313" key="1">
    <source>
        <dbReference type="EMBL" id="MFC6083717.1"/>
    </source>
</evidence>
<name>A0ABW1NLU8_9ACTN</name>
<evidence type="ECO:0000313" key="2">
    <source>
        <dbReference type="Proteomes" id="UP001596137"/>
    </source>
</evidence>
<evidence type="ECO:0008006" key="3">
    <source>
        <dbReference type="Google" id="ProtNLM"/>
    </source>
</evidence>
<sequence length="131" mass="13973">MGGCGFLFILLFAIVPIIGSCIAQMASEKARMEPAPPAPEMTLAATFRPGDTIRIYVAPLDPVVVWRRGTGGIPDCDMPGGRVSLNIYNEAGHEVIDGVKWETVLTAEADTAGFYELTCSNDQSDLVLGVN</sequence>
<dbReference type="EMBL" id="JBHSRF010000032">
    <property type="protein sequence ID" value="MFC6083717.1"/>
    <property type="molecule type" value="Genomic_DNA"/>
</dbReference>
<reference evidence="2" key="1">
    <citation type="journal article" date="2019" name="Int. J. Syst. Evol. Microbiol.">
        <title>The Global Catalogue of Microorganisms (GCM) 10K type strain sequencing project: providing services to taxonomists for standard genome sequencing and annotation.</title>
        <authorList>
            <consortium name="The Broad Institute Genomics Platform"/>
            <consortium name="The Broad Institute Genome Sequencing Center for Infectious Disease"/>
            <person name="Wu L."/>
            <person name="Ma J."/>
        </authorList>
    </citation>
    <scope>NUCLEOTIDE SEQUENCE [LARGE SCALE GENOMIC DNA]</scope>
    <source>
        <strain evidence="2">JCM 30346</strain>
    </source>
</reference>